<name>A0A0R1SGV4_9LACO</name>
<dbReference type="Gene3D" id="3.40.50.620">
    <property type="entry name" value="HUPs"/>
    <property type="match status" value="1"/>
</dbReference>
<proteinExistence type="predicted"/>
<feature type="domain" description="DUF218" evidence="2">
    <location>
        <begin position="98"/>
        <end position="236"/>
    </location>
</feature>
<dbReference type="CDD" id="cd06259">
    <property type="entry name" value="YdcF-like"/>
    <property type="match status" value="1"/>
</dbReference>
<feature type="transmembrane region" description="Helical" evidence="1">
    <location>
        <begin position="215"/>
        <end position="234"/>
    </location>
</feature>
<evidence type="ECO:0000256" key="1">
    <source>
        <dbReference type="SAM" id="Phobius"/>
    </source>
</evidence>
<gene>
    <name evidence="3" type="ORF">FC27_GL001206</name>
</gene>
<comment type="caution">
    <text evidence="3">The sequence shown here is derived from an EMBL/GenBank/DDBJ whole genome shotgun (WGS) entry which is preliminary data.</text>
</comment>
<dbReference type="InterPro" id="IPR014729">
    <property type="entry name" value="Rossmann-like_a/b/a_fold"/>
</dbReference>
<sequence length="271" mass="31546">MSFFTYIVIVAVLEFALVWNVRFLFSRHPLPTLAALIIFIFGLVPPIIKLQNFPQISPIYTIFLAFIFCADLMFLIIMGIYYFYVRYYSKDESVSQADYIVVLGSKFMSNRIPPILMSRLDKTLQVYRNMEKKPMIIVSGGKSSITKIKESAIMRQYLLEKGIPDEQILVEEESENTSENLEFSSILVKQHWQGERNPKIVVVTSEFHIPRSKQFAEAVGFVVSFVPAITMPVFKWPAMFREFTAIIWYYRYTIETIMLMMIVLLICTFVP</sequence>
<dbReference type="OrthoDB" id="9782395at2"/>
<dbReference type="PANTHER" id="PTHR30336">
    <property type="entry name" value="INNER MEMBRANE PROTEIN, PROBABLE PERMEASE"/>
    <property type="match status" value="1"/>
</dbReference>
<feature type="transmembrane region" description="Helical" evidence="1">
    <location>
        <begin position="6"/>
        <end position="25"/>
    </location>
</feature>
<feature type="transmembrane region" description="Helical" evidence="1">
    <location>
        <begin position="32"/>
        <end position="48"/>
    </location>
</feature>
<protein>
    <submittedName>
        <fullName evidence="3">Integral membrane protein</fullName>
    </submittedName>
</protein>
<dbReference type="EMBL" id="AZFA01000024">
    <property type="protein sequence ID" value="KRL65914.1"/>
    <property type="molecule type" value="Genomic_DNA"/>
</dbReference>
<reference evidence="3 4" key="1">
    <citation type="journal article" date="2015" name="Genome Announc.">
        <title>Expanding the biotechnology potential of lactobacilli through comparative genomics of 213 strains and associated genera.</title>
        <authorList>
            <person name="Sun Z."/>
            <person name="Harris H.M."/>
            <person name="McCann A."/>
            <person name="Guo C."/>
            <person name="Argimon S."/>
            <person name="Zhang W."/>
            <person name="Yang X."/>
            <person name="Jeffery I.B."/>
            <person name="Cooney J.C."/>
            <person name="Kagawa T.F."/>
            <person name="Liu W."/>
            <person name="Song Y."/>
            <person name="Salvetti E."/>
            <person name="Wrobel A."/>
            <person name="Rasinkangas P."/>
            <person name="Parkhill J."/>
            <person name="Rea M.C."/>
            <person name="O'Sullivan O."/>
            <person name="Ritari J."/>
            <person name="Douillard F.P."/>
            <person name="Paul Ross R."/>
            <person name="Yang R."/>
            <person name="Briner A.E."/>
            <person name="Felis G.E."/>
            <person name="de Vos W.M."/>
            <person name="Barrangou R."/>
            <person name="Klaenhammer T.R."/>
            <person name="Caufield P.W."/>
            <person name="Cui Y."/>
            <person name="Zhang H."/>
            <person name="O'Toole P.W."/>
        </authorList>
    </citation>
    <scope>NUCLEOTIDE SEQUENCE [LARGE SCALE GENOMIC DNA]</scope>
    <source>
        <strain evidence="3 4">DSM 14857</strain>
    </source>
</reference>
<dbReference type="Pfam" id="PF02698">
    <property type="entry name" value="DUF218"/>
    <property type="match status" value="1"/>
</dbReference>
<organism evidence="3 4">
    <name type="scientific">Companilactobacillus versmoldensis DSM 14857 = KCTC 3814</name>
    <dbReference type="NCBI Taxonomy" id="1423815"/>
    <lineage>
        <taxon>Bacteria</taxon>
        <taxon>Bacillati</taxon>
        <taxon>Bacillota</taxon>
        <taxon>Bacilli</taxon>
        <taxon>Lactobacillales</taxon>
        <taxon>Lactobacillaceae</taxon>
        <taxon>Companilactobacillus</taxon>
    </lineage>
</organism>
<keyword evidence="4" id="KW-1185">Reference proteome</keyword>
<feature type="transmembrane region" description="Helical" evidence="1">
    <location>
        <begin position="60"/>
        <end position="84"/>
    </location>
</feature>
<dbReference type="STRING" id="1423815.FC27_GL001206"/>
<dbReference type="InterPro" id="IPR003848">
    <property type="entry name" value="DUF218"/>
</dbReference>
<evidence type="ECO:0000313" key="3">
    <source>
        <dbReference type="EMBL" id="KRL65914.1"/>
    </source>
</evidence>
<dbReference type="GO" id="GO:0043164">
    <property type="term" value="P:Gram-negative-bacterium-type cell wall biogenesis"/>
    <property type="evidence" value="ECO:0007669"/>
    <property type="project" value="TreeGrafter"/>
</dbReference>
<dbReference type="GO" id="GO:0000270">
    <property type="term" value="P:peptidoglycan metabolic process"/>
    <property type="evidence" value="ECO:0007669"/>
    <property type="project" value="TreeGrafter"/>
</dbReference>
<accession>A0A0R1SGV4</accession>
<keyword evidence="1" id="KW-1133">Transmembrane helix</keyword>
<dbReference type="eggNOG" id="COG1434">
    <property type="taxonomic scope" value="Bacteria"/>
</dbReference>
<dbReference type="AlphaFoldDB" id="A0A0R1SGV4"/>
<evidence type="ECO:0000259" key="2">
    <source>
        <dbReference type="Pfam" id="PF02698"/>
    </source>
</evidence>
<dbReference type="GO" id="GO:0005886">
    <property type="term" value="C:plasma membrane"/>
    <property type="evidence" value="ECO:0007669"/>
    <property type="project" value="TreeGrafter"/>
</dbReference>
<keyword evidence="1" id="KW-0812">Transmembrane</keyword>
<dbReference type="PATRIC" id="fig|1423815.3.peg.1237"/>
<feature type="transmembrane region" description="Helical" evidence="1">
    <location>
        <begin position="246"/>
        <end position="270"/>
    </location>
</feature>
<evidence type="ECO:0000313" key="4">
    <source>
        <dbReference type="Proteomes" id="UP000051647"/>
    </source>
</evidence>
<dbReference type="Proteomes" id="UP000051647">
    <property type="component" value="Unassembled WGS sequence"/>
</dbReference>
<dbReference type="InterPro" id="IPR051599">
    <property type="entry name" value="Cell_Envelope_Assoc"/>
</dbReference>
<dbReference type="RefSeq" id="WP_081483564.1">
    <property type="nucleotide sequence ID" value="NZ_AZFA01000024.1"/>
</dbReference>
<keyword evidence="1" id="KW-0472">Membrane</keyword>
<dbReference type="PANTHER" id="PTHR30336:SF4">
    <property type="entry name" value="ENVELOPE BIOGENESIS FACTOR ELYC"/>
    <property type="match status" value="1"/>
</dbReference>